<dbReference type="Proteomes" id="UP001428817">
    <property type="component" value="Unassembled WGS sequence"/>
</dbReference>
<protein>
    <submittedName>
        <fullName evidence="1">Uncharacterized protein</fullName>
    </submittedName>
</protein>
<proteinExistence type="predicted"/>
<dbReference type="EMBL" id="BAABJP010000015">
    <property type="protein sequence ID" value="GAA5156984.1"/>
    <property type="molecule type" value="Genomic_DNA"/>
</dbReference>
<keyword evidence="2" id="KW-1185">Reference proteome</keyword>
<comment type="caution">
    <text evidence="1">The sequence shown here is derived from an EMBL/GenBank/DDBJ whole genome shotgun (WGS) entry which is preliminary data.</text>
</comment>
<evidence type="ECO:0000313" key="1">
    <source>
        <dbReference type="EMBL" id="GAA5156984.1"/>
    </source>
</evidence>
<sequence length="109" mass="12151">MSITLPTERELLDEWLAVLTVMGEQLAGRADRPVVNAIGRRNFSVQLETAVSARDRQALGEFTAAVGELYNRQSRAHWTVSEQLLGMVRNATGETREAVLRRLAVELSE</sequence>
<gene>
    <name evidence="1" type="ORF">GCM10023321_34290</name>
</gene>
<name>A0ABP9Q541_9PSEU</name>
<reference evidence="2" key="1">
    <citation type="journal article" date="2019" name="Int. J. Syst. Evol. Microbiol.">
        <title>The Global Catalogue of Microorganisms (GCM) 10K type strain sequencing project: providing services to taxonomists for standard genome sequencing and annotation.</title>
        <authorList>
            <consortium name="The Broad Institute Genomics Platform"/>
            <consortium name="The Broad Institute Genome Sequencing Center for Infectious Disease"/>
            <person name="Wu L."/>
            <person name="Ma J."/>
        </authorList>
    </citation>
    <scope>NUCLEOTIDE SEQUENCE [LARGE SCALE GENOMIC DNA]</scope>
    <source>
        <strain evidence="2">JCM 18303</strain>
    </source>
</reference>
<evidence type="ECO:0000313" key="2">
    <source>
        <dbReference type="Proteomes" id="UP001428817"/>
    </source>
</evidence>
<accession>A0ABP9Q541</accession>
<dbReference type="RefSeq" id="WP_185059443.1">
    <property type="nucleotide sequence ID" value="NZ_BAABJP010000015.1"/>
</dbReference>
<organism evidence="1 2">
    <name type="scientific">Pseudonocardia eucalypti</name>
    <dbReference type="NCBI Taxonomy" id="648755"/>
    <lineage>
        <taxon>Bacteria</taxon>
        <taxon>Bacillati</taxon>
        <taxon>Actinomycetota</taxon>
        <taxon>Actinomycetes</taxon>
        <taxon>Pseudonocardiales</taxon>
        <taxon>Pseudonocardiaceae</taxon>
        <taxon>Pseudonocardia</taxon>
    </lineage>
</organism>